<keyword evidence="5 6" id="KW-0233">DNA recombination</keyword>
<keyword evidence="6" id="KW-0814">Transposable element</keyword>
<dbReference type="PROSITE" id="PS01007">
    <property type="entry name" value="TRANSPOSASE_MUTATOR"/>
    <property type="match status" value="1"/>
</dbReference>
<dbReference type="Proteomes" id="UP000029525">
    <property type="component" value="Unassembled WGS sequence"/>
</dbReference>
<dbReference type="EMBL" id="JRNQ01000149">
    <property type="protein sequence ID" value="KGF40432.1"/>
    <property type="molecule type" value="Genomic_DNA"/>
</dbReference>
<protein>
    <recommendedName>
        <fullName evidence="6">Mutator family transposase</fullName>
    </recommendedName>
</protein>
<evidence type="ECO:0000313" key="8">
    <source>
        <dbReference type="Proteomes" id="UP000029525"/>
    </source>
</evidence>
<accession>A0A096BCF4</accession>
<organism evidence="7 8">
    <name type="scientific">Prevotella bivia DNF00320</name>
    <dbReference type="NCBI Taxonomy" id="1401068"/>
    <lineage>
        <taxon>Bacteria</taxon>
        <taxon>Pseudomonadati</taxon>
        <taxon>Bacteroidota</taxon>
        <taxon>Bacteroidia</taxon>
        <taxon>Bacteroidales</taxon>
        <taxon>Prevotellaceae</taxon>
        <taxon>Prevotella</taxon>
    </lineage>
</organism>
<dbReference type="OrthoDB" id="9779930at2"/>
<gene>
    <name evidence="7" type="ORF">HMPREF0647_11560</name>
</gene>
<proteinExistence type="inferred from homology"/>
<dbReference type="AlphaFoldDB" id="A0A096BCF4"/>
<dbReference type="RefSeq" id="WP_036865081.1">
    <property type="nucleotide sequence ID" value="NZ_JRNQ01000149.1"/>
</dbReference>
<dbReference type="GO" id="GO:0004803">
    <property type="term" value="F:transposase activity"/>
    <property type="evidence" value="ECO:0007669"/>
    <property type="project" value="UniProtKB-UniRule"/>
</dbReference>
<comment type="function">
    <text evidence="1 6">Required for the transposition of the insertion element.</text>
</comment>
<evidence type="ECO:0000256" key="4">
    <source>
        <dbReference type="ARBA" id="ARBA00023125"/>
    </source>
</evidence>
<comment type="caution">
    <text evidence="7">The sequence shown here is derived from an EMBL/GenBank/DDBJ whole genome shotgun (WGS) entry which is preliminary data.</text>
</comment>
<evidence type="ECO:0000313" key="7">
    <source>
        <dbReference type="EMBL" id="KGF40432.1"/>
    </source>
</evidence>
<name>A0A096BCF4_9BACT</name>
<dbReference type="NCBIfam" id="NF033543">
    <property type="entry name" value="transpos_IS256"/>
    <property type="match status" value="1"/>
</dbReference>
<evidence type="ECO:0000256" key="2">
    <source>
        <dbReference type="ARBA" id="ARBA00010961"/>
    </source>
</evidence>
<comment type="similarity">
    <text evidence="2 6">Belongs to the transposase mutator family.</text>
</comment>
<evidence type="ECO:0000256" key="5">
    <source>
        <dbReference type="ARBA" id="ARBA00023172"/>
    </source>
</evidence>
<dbReference type="PANTHER" id="PTHR33217:SF8">
    <property type="entry name" value="MUTATOR FAMILY TRANSPOSASE"/>
    <property type="match status" value="1"/>
</dbReference>
<keyword evidence="4 6" id="KW-0238">DNA-binding</keyword>
<dbReference type="Pfam" id="PF00872">
    <property type="entry name" value="Transposase_mut"/>
    <property type="match status" value="1"/>
</dbReference>
<reference evidence="7 8" key="1">
    <citation type="submission" date="2014-07" db="EMBL/GenBank/DDBJ databases">
        <authorList>
            <person name="McCorrison J."/>
            <person name="Sanka R."/>
            <person name="Torralba M."/>
            <person name="Gillis M."/>
            <person name="Haft D.H."/>
            <person name="Methe B."/>
            <person name="Sutton G."/>
            <person name="Nelson K.E."/>
        </authorList>
    </citation>
    <scope>NUCLEOTIDE SEQUENCE [LARGE SCALE GENOMIC DNA]</scope>
    <source>
        <strain evidence="7 8">DNF00320</strain>
    </source>
</reference>
<dbReference type="GO" id="GO:0003677">
    <property type="term" value="F:DNA binding"/>
    <property type="evidence" value="ECO:0007669"/>
    <property type="project" value="UniProtKB-UniRule"/>
</dbReference>
<keyword evidence="3 6" id="KW-0815">Transposition</keyword>
<dbReference type="GO" id="GO:0006313">
    <property type="term" value="P:DNA transposition"/>
    <property type="evidence" value="ECO:0007669"/>
    <property type="project" value="UniProtKB-UniRule"/>
</dbReference>
<evidence type="ECO:0000256" key="3">
    <source>
        <dbReference type="ARBA" id="ARBA00022578"/>
    </source>
</evidence>
<dbReference type="InterPro" id="IPR001207">
    <property type="entry name" value="Transposase_mutator"/>
</dbReference>
<dbReference type="PANTHER" id="PTHR33217">
    <property type="entry name" value="TRANSPOSASE FOR INSERTION SEQUENCE ELEMENT IS1081"/>
    <property type="match status" value="1"/>
</dbReference>
<evidence type="ECO:0000256" key="6">
    <source>
        <dbReference type="RuleBase" id="RU365089"/>
    </source>
</evidence>
<evidence type="ECO:0000256" key="1">
    <source>
        <dbReference type="ARBA" id="ARBA00002190"/>
    </source>
</evidence>
<sequence length="400" mass="46702">MELTQLQISEIISNYTSSSEGFVTLQSLIMNSLMFHERELFVNENTDEQCNGFRSRRWYSHGFEFSLRIPRSRSGNFYPVLLGLIRNESEERARLFNLLYTKGLTTEQIGDISECVYGRSYSKQQVSYLANSCRDDVEQWLCRGLSSHYLAVYIDATFISTRRDRQVSKEAYYTILGVLEDGSREVLSVVNHPTEGALCWKDELETLKERGVKEIDLVISDALTGIENAVCAAFPCAAHQFCVAHLKRQVINSVAHKDKPTIAGELSEVFRMEDNSGDSLWGYEHFLTFVDRWEKKYPTLKKYKAERNIAYFTYMDFPKEVQRCIYTTNWIERLNRKYKRTINMRTSMPSAQAVIFLLGSVAMEETKRAYKRKIYQFKSWEKIKKNGNNKDKREEELTHF</sequence>